<feature type="compositionally biased region" description="Acidic residues" evidence="1">
    <location>
        <begin position="270"/>
        <end position="279"/>
    </location>
</feature>
<protein>
    <submittedName>
        <fullName evidence="3">PAB1-binding protein 1</fullName>
    </submittedName>
</protein>
<feature type="compositionally biased region" description="Polar residues" evidence="1">
    <location>
        <begin position="721"/>
        <end position="773"/>
    </location>
</feature>
<feature type="region of interest" description="Disordered" evidence="1">
    <location>
        <begin position="1"/>
        <end position="51"/>
    </location>
</feature>
<feature type="compositionally biased region" description="Polar residues" evidence="1">
    <location>
        <begin position="498"/>
        <end position="511"/>
    </location>
</feature>
<dbReference type="SMART" id="SM01272">
    <property type="entry name" value="LsmAD"/>
    <property type="match status" value="1"/>
</dbReference>
<evidence type="ECO:0000259" key="2">
    <source>
        <dbReference type="SMART" id="SM01272"/>
    </source>
</evidence>
<dbReference type="Pfam" id="PF14438">
    <property type="entry name" value="SM-ATX"/>
    <property type="match status" value="1"/>
</dbReference>
<dbReference type="InterPro" id="IPR025852">
    <property type="entry name" value="SM_dom_ATX"/>
</dbReference>
<feature type="region of interest" description="Disordered" evidence="1">
    <location>
        <begin position="300"/>
        <end position="367"/>
    </location>
</feature>
<dbReference type="Pfam" id="PF06741">
    <property type="entry name" value="LsmAD"/>
    <property type="match status" value="1"/>
</dbReference>
<reference evidence="3 4" key="1">
    <citation type="submission" date="2024-01" db="EMBL/GenBank/DDBJ databases">
        <authorList>
            <consortium name="Genoscope - CEA"/>
            <person name="William W."/>
        </authorList>
    </citation>
    <scope>NUCLEOTIDE SEQUENCE [LARGE SCALE GENOMIC DNA]</scope>
    <source>
        <strain evidence="3 4">29B2s-10</strain>
    </source>
</reference>
<dbReference type="Proteomes" id="UP001497600">
    <property type="component" value="Chromosome D"/>
</dbReference>
<dbReference type="PANTHER" id="PTHR12854:SF7">
    <property type="entry name" value="ATAXIN-2 HOMOLOG"/>
    <property type="match status" value="1"/>
</dbReference>
<feature type="region of interest" description="Disordered" evidence="1">
    <location>
        <begin position="263"/>
        <end position="287"/>
    </location>
</feature>
<dbReference type="InterPro" id="IPR009604">
    <property type="entry name" value="LsmAD_domain"/>
</dbReference>
<feature type="compositionally biased region" description="Low complexity" evidence="1">
    <location>
        <begin position="29"/>
        <end position="40"/>
    </location>
</feature>
<feature type="compositionally biased region" description="Polar residues" evidence="1">
    <location>
        <begin position="463"/>
        <end position="473"/>
    </location>
</feature>
<feature type="compositionally biased region" description="Basic and acidic residues" evidence="1">
    <location>
        <begin position="415"/>
        <end position="427"/>
    </location>
</feature>
<feature type="compositionally biased region" description="Low complexity" evidence="1">
    <location>
        <begin position="152"/>
        <end position="167"/>
    </location>
</feature>
<dbReference type="InterPro" id="IPR045117">
    <property type="entry name" value="ATXN2-like"/>
</dbReference>
<feature type="region of interest" description="Disordered" evidence="1">
    <location>
        <begin position="415"/>
        <end position="512"/>
    </location>
</feature>
<evidence type="ECO:0000313" key="4">
    <source>
        <dbReference type="Proteomes" id="UP001497600"/>
    </source>
</evidence>
<evidence type="ECO:0000256" key="1">
    <source>
        <dbReference type="SAM" id="MobiDB-lite"/>
    </source>
</evidence>
<gene>
    <name evidence="3" type="primary">PBP1</name>
    <name evidence="3" type="ORF">CAAN4_D10220</name>
</gene>
<keyword evidence="4" id="KW-1185">Reference proteome</keyword>
<dbReference type="PANTHER" id="PTHR12854">
    <property type="entry name" value="ATAXIN 2-RELATED"/>
    <property type="match status" value="1"/>
</dbReference>
<accession>A0ABP0EB67</accession>
<name>A0ABP0EB67_9ASCO</name>
<feature type="compositionally biased region" description="Low complexity" evidence="1">
    <location>
        <begin position="480"/>
        <end position="492"/>
    </location>
</feature>
<feature type="compositionally biased region" description="Basic and acidic residues" evidence="1">
    <location>
        <begin position="338"/>
        <end position="349"/>
    </location>
</feature>
<feature type="region of interest" description="Disordered" evidence="1">
    <location>
        <begin position="716"/>
        <end position="784"/>
    </location>
</feature>
<proteinExistence type="predicted"/>
<evidence type="ECO:0000313" key="3">
    <source>
        <dbReference type="EMBL" id="CAK7904615.1"/>
    </source>
</evidence>
<sequence length="784" mass="84836">MKPNSSRPHRQNSTNGGQRRTGQRGGSGSATSSTGSVNNSFSRQQHANESEKSINDKLVHLVANSVGRPCIVTVTSGARYLGLLLSADLSSSDPAIQGGSPSPLSVIIQNPRLFSKALIDEPNKVDSLPEKLIIQSKDLMDLEVQDVDLSLKSGTSTTSNSTATSSKFKTDTDISGKGRVKERELQRWVPDDDSAMLTLEDDGGHWDQFKVNEEKFGVESTYDEHLYTTRIDTSAPDYQDKLKYAERLAKEIEGQVTSDPHMLEERGIEVDDSGVDEEDKYSGVDRRGDELMAALRNASISKGSEVERGPGKYVPPRQRAAQYHDDPAIIASSATIQKNKDHESSKANKPDSIPAKPQVGQVNESFRLNAQSEINSLREFSANFKIPHKLPQDLLPILSKDKLKQDEIVKKQVEEQAKKDELLKKEQQNSGKSSASVTPVPSSTPAPRKKMDPTKPAFKLNPNAASFTPSKTQLAPAPPSSNYNKSPNNPSPRINHQRPYSGNTSSGSLMSTKRHHHISASDFFGGADKVPTKKGQEKKVKDFKLAFNMFFTVKEKSEEKTGPVLFERTFITPPTWESTVDETHDRLFPSPNGANPPTPVIPGAPTLPYLPGPMMGAPNGNPGNMMGGYPGSPGKFPMSPQQQHQQQVAAAAMAAAHFQQQQFQAAMMYQQQHQQQQFGGGIPPGQPHMQMYGPNGEPAFLPPGGFMGGAPGNFVGPGSPVNGQIVMSPTQFNPGSNGADGNSNNPSKHSGNAAPNYQNGGRKIANNNHNAPTGSGKKARNGAE</sequence>
<feature type="compositionally biased region" description="Low complexity" evidence="1">
    <location>
        <begin position="433"/>
        <end position="446"/>
    </location>
</feature>
<organism evidence="3 4">
    <name type="scientific">[Candida] anglica</name>
    <dbReference type="NCBI Taxonomy" id="148631"/>
    <lineage>
        <taxon>Eukaryota</taxon>
        <taxon>Fungi</taxon>
        <taxon>Dikarya</taxon>
        <taxon>Ascomycota</taxon>
        <taxon>Saccharomycotina</taxon>
        <taxon>Pichiomycetes</taxon>
        <taxon>Debaryomycetaceae</taxon>
        <taxon>Kurtzmaniella</taxon>
    </lineage>
</organism>
<feature type="region of interest" description="Disordered" evidence="1">
    <location>
        <begin position="152"/>
        <end position="175"/>
    </location>
</feature>
<dbReference type="EMBL" id="OZ004256">
    <property type="protein sequence ID" value="CAK7904615.1"/>
    <property type="molecule type" value="Genomic_DNA"/>
</dbReference>
<feature type="domain" description="LsmAD" evidence="2">
    <location>
        <begin position="216"/>
        <end position="287"/>
    </location>
</feature>